<evidence type="ECO:0008006" key="3">
    <source>
        <dbReference type="Google" id="ProtNLM"/>
    </source>
</evidence>
<sequence length="125" mass="13823">MKYAPHVYARAFAAVIAKGEVSSERALKQLVQVVERYGDTGSWDAIVREVRKVLVHDAGGRLVRIEMARVVPKALIQSIHGTFAVEDDISLAVRPELVAGMRVVVDDELELDGSLQHKLNVMFTV</sequence>
<dbReference type="Proteomes" id="UP000177785">
    <property type="component" value="Unassembled WGS sequence"/>
</dbReference>
<comment type="caution">
    <text evidence="1">The sequence shown here is derived from an EMBL/GenBank/DDBJ whole genome shotgun (WGS) entry which is preliminary data.</text>
</comment>
<evidence type="ECO:0000313" key="1">
    <source>
        <dbReference type="EMBL" id="OGZ45844.1"/>
    </source>
</evidence>
<evidence type="ECO:0000313" key="2">
    <source>
        <dbReference type="Proteomes" id="UP000177785"/>
    </source>
</evidence>
<dbReference type="AlphaFoldDB" id="A0A1G2G6H0"/>
<gene>
    <name evidence="1" type="ORF">A2756_02970</name>
</gene>
<reference evidence="1 2" key="1">
    <citation type="journal article" date="2016" name="Nat. Commun.">
        <title>Thousands of microbial genomes shed light on interconnected biogeochemical processes in an aquifer system.</title>
        <authorList>
            <person name="Anantharaman K."/>
            <person name="Brown C.T."/>
            <person name="Hug L.A."/>
            <person name="Sharon I."/>
            <person name="Castelle C.J."/>
            <person name="Probst A.J."/>
            <person name="Thomas B.C."/>
            <person name="Singh A."/>
            <person name="Wilkins M.J."/>
            <person name="Karaoz U."/>
            <person name="Brodie E.L."/>
            <person name="Williams K.H."/>
            <person name="Hubbard S.S."/>
            <person name="Banfield J.F."/>
        </authorList>
    </citation>
    <scope>NUCLEOTIDE SEQUENCE [LARGE SCALE GENOMIC DNA]</scope>
</reference>
<proteinExistence type="predicted"/>
<dbReference type="STRING" id="1802115.A2756_02970"/>
<protein>
    <recommendedName>
        <fullName evidence="3">ATP synthase subunit delta</fullName>
    </recommendedName>
</protein>
<dbReference type="EMBL" id="MHNL01000005">
    <property type="protein sequence ID" value="OGZ45844.1"/>
    <property type="molecule type" value="Genomic_DNA"/>
</dbReference>
<accession>A0A1G2G6H0</accession>
<organism evidence="1 2">
    <name type="scientific">Candidatus Ryanbacteria bacterium RIFCSPHIGHO2_01_FULL_48_27</name>
    <dbReference type="NCBI Taxonomy" id="1802115"/>
    <lineage>
        <taxon>Bacteria</taxon>
        <taxon>Candidatus Ryaniibacteriota</taxon>
    </lineage>
</organism>
<name>A0A1G2G6H0_9BACT</name>